<protein>
    <submittedName>
        <fullName evidence="1">Uncharacterized protein</fullName>
    </submittedName>
</protein>
<proteinExistence type="predicted"/>
<sequence>MAKGSDYDGGCVGRRRDEVGCPAFQLRGKGCSLTNAERMTSNSGHKSAVWLSGLNIAAAEIAEPG</sequence>
<keyword evidence="2" id="KW-1185">Reference proteome</keyword>
<evidence type="ECO:0000313" key="1">
    <source>
        <dbReference type="EMBL" id="MBB4493399.1"/>
    </source>
</evidence>
<organism evidence="1 2">
    <name type="scientific">Agrobacterium radiobacter</name>
    <dbReference type="NCBI Taxonomy" id="362"/>
    <lineage>
        <taxon>Bacteria</taxon>
        <taxon>Pseudomonadati</taxon>
        <taxon>Pseudomonadota</taxon>
        <taxon>Alphaproteobacteria</taxon>
        <taxon>Hyphomicrobiales</taxon>
        <taxon>Rhizobiaceae</taxon>
        <taxon>Rhizobium/Agrobacterium group</taxon>
        <taxon>Agrobacterium</taxon>
        <taxon>Agrobacterium tumefaciens complex</taxon>
    </lineage>
</organism>
<dbReference type="EMBL" id="JACIHP010000010">
    <property type="protein sequence ID" value="MBB4493399.1"/>
    <property type="molecule type" value="Genomic_DNA"/>
</dbReference>
<accession>A0ABR6JEN3</accession>
<name>A0ABR6JEN3_AGRRD</name>
<comment type="caution">
    <text evidence="1">The sequence shown here is derived from an EMBL/GenBank/DDBJ whole genome shotgun (WGS) entry which is preliminary data.</text>
</comment>
<reference evidence="1 2" key="1">
    <citation type="submission" date="2020-08" db="EMBL/GenBank/DDBJ databases">
        <title>Genomic Encyclopedia of Type Strains, Phase IV (KMG-V): Genome sequencing to study the core and pangenomes of soil and plant-associated prokaryotes.</title>
        <authorList>
            <person name="Whitman W."/>
        </authorList>
    </citation>
    <scope>NUCLEOTIDE SEQUENCE [LARGE SCALE GENOMIC DNA]</scope>
    <source>
        <strain evidence="1 2">SEMIA 461</strain>
    </source>
</reference>
<gene>
    <name evidence="1" type="ORF">GGE40_005251</name>
</gene>
<dbReference type="Proteomes" id="UP000534590">
    <property type="component" value="Unassembled WGS sequence"/>
</dbReference>
<evidence type="ECO:0000313" key="2">
    <source>
        <dbReference type="Proteomes" id="UP000534590"/>
    </source>
</evidence>